<evidence type="ECO:0000256" key="9">
    <source>
        <dbReference type="ARBA" id="ARBA00023125"/>
    </source>
</evidence>
<evidence type="ECO:0000256" key="11">
    <source>
        <dbReference type="ARBA" id="ARBA00063644"/>
    </source>
</evidence>
<dbReference type="SUPFAM" id="SSF55874">
    <property type="entry name" value="ATPase domain of HSP90 chaperone/DNA topoisomerase II/histidine kinase"/>
    <property type="match status" value="1"/>
</dbReference>
<dbReference type="SUPFAM" id="SSF54211">
    <property type="entry name" value="Ribosomal protein S5 domain 2-like"/>
    <property type="match status" value="1"/>
</dbReference>
<dbReference type="InterPro" id="IPR020568">
    <property type="entry name" value="Ribosomal_Su5_D2-typ_SF"/>
</dbReference>
<dbReference type="RefSeq" id="WP_127337125.1">
    <property type="nucleotide sequence ID" value="NZ_QWDM01000002.1"/>
</dbReference>
<dbReference type="GO" id="GO:0003918">
    <property type="term" value="F:DNA topoisomerase type II (double strand cut, ATP-hydrolyzing) activity"/>
    <property type="evidence" value="ECO:0007669"/>
    <property type="project" value="UniProtKB-EC"/>
</dbReference>
<evidence type="ECO:0000259" key="12">
    <source>
        <dbReference type="PROSITE" id="PS50880"/>
    </source>
</evidence>
<reference evidence="14" key="1">
    <citation type="journal article" date="2019" name="Syst. Appl. Microbiol.">
        <title>Flavobacterium circumlabens sp. nov. and Flavobacterium cupreum sp. nov., two psychrotrophic species isolated from Antarctic environmental samples.</title>
        <authorList>
            <person name="Kralova S."/>
            <person name="Busse H.-J."/>
            <person name="Svec P."/>
            <person name="Maslanova I."/>
            <person name="Stankova E."/>
            <person name="Bartak M."/>
            <person name="Sedlacek I."/>
        </authorList>
    </citation>
    <scope>NUCLEOTIDE SEQUENCE [LARGE SCALE GENOMIC DNA]</scope>
    <source>
        <strain evidence="14">CCM 8825</strain>
    </source>
</reference>
<dbReference type="CDD" id="cd01030">
    <property type="entry name" value="TOPRIM_TopoIIA_like"/>
    <property type="match status" value="1"/>
</dbReference>
<dbReference type="AlphaFoldDB" id="A0A434ABT4"/>
<dbReference type="InterPro" id="IPR000565">
    <property type="entry name" value="Topo_IIA_B"/>
</dbReference>
<evidence type="ECO:0000256" key="4">
    <source>
        <dbReference type="ARBA" id="ARBA00022723"/>
    </source>
</evidence>
<dbReference type="InterPro" id="IPR013506">
    <property type="entry name" value="Topo_IIA_bsu_dom2"/>
</dbReference>
<dbReference type="GO" id="GO:0046872">
    <property type="term" value="F:metal ion binding"/>
    <property type="evidence" value="ECO:0007669"/>
    <property type="project" value="UniProtKB-KW"/>
</dbReference>
<comment type="caution">
    <text evidence="13">The sequence shown here is derived from an EMBL/GenBank/DDBJ whole genome shotgun (WGS) entry which is preliminary data.</text>
</comment>
<dbReference type="GO" id="GO:0003677">
    <property type="term" value="F:DNA binding"/>
    <property type="evidence" value="ECO:0007669"/>
    <property type="project" value="UniProtKB-KW"/>
</dbReference>
<dbReference type="InterPro" id="IPR014721">
    <property type="entry name" value="Ribsml_uS5_D2-typ_fold_subgr"/>
</dbReference>
<gene>
    <name evidence="13" type="ORF">D0817_04120</name>
</gene>
<dbReference type="Pfam" id="PF00204">
    <property type="entry name" value="DNA_gyraseB"/>
    <property type="match status" value="1"/>
</dbReference>
<evidence type="ECO:0000256" key="2">
    <source>
        <dbReference type="ARBA" id="ARBA00001946"/>
    </source>
</evidence>
<evidence type="ECO:0000256" key="1">
    <source>
        <dbReference type="ARBA" id="ARBA00000185"/>
    </source>
</evidence>
<comment type="cofactor">
    <cofactor evidence="2">
        <name>Mg(2+)</name>
        <dbReference type="ChEBI" id="CHEBI:18420"/>
    </cofactor>
</comment>
<dbReference type="PANTHER" id="PTHR45866">
    <property type="entry name" value="DNA GYRASE/TOPOISOMERASE SUBUNIT B"/>
    <property type="match status" value="1"/>
</dbReference>
<dbReference type="PANTHER" id="PTHR45866:SF2">
    <property type="entry name" value="DNA TOPOISOMERASE (ATP-HYDROLYZING)"/>
    <property type="match status" value="1"/>
</dbReference>
<organism evidence="13 14">
    <name type="scientific">Flavobacterium cupreum</name>
    <dbReference type="NCBI Taxonomy" id="2133766"/>
    <lineage>
        <taxon>Bacteria</taxon>
        <taxon>Pseudomonadati</taxon>
        <taxon>Bacteroidota</taxon>
        <taxon>Flavobacteriia</taxon>
        <taxon>Flavobacteriales</taxon>
        <taxon>Flavobacteriaceae</taxon>
        <taxon>Flavobacterium</taxon>
    </lineage>
</organism>
<dbReference type="Gene3D" id="3.40.50.670">
    <property type="match status" value="1"/>
</dbReference>
<comment type="subunit">
    <text evidence="11">Heterotetramer composed of ParC and ParE.</text>
</comment>
<proteinExistence type="predicted"/>
<dbReference type="SMART" id="SM00387">
    <property type="entry name" value="HATPase_c"/>
    <property type="match status" value="1"/>
</dbReference>
<dbReference type="CDD" id="cd00822">
    <property type="entry name" value="TopoII_Trans_DNA_gyrase"/>
    <property type="match status" value="1"/>
</dbReference>
<accession>A0A434ABT4</accession>
<dbReference type="PROSITE" id="PS00177">
    <property type="entry name" value="TOPOISOMERASE_II"/>
    <property type="match status" value="1"/>
</dbReference>
<dbReference type="PROSITE" id="PS50880">
    <property type="entry name" value="TOPRIM"/>
    <property type="match status" value="1"/>
</dbReference>
<evidence type="ECO:0000256" key="6">
    <source>
        <dbReference type="ARBA" id="ARBA00022840"/>
    </source>
</evidence>
<dbReference type="InterPro" id="IPR003594">
    <property type="entry name" value="HATPase_dom"/>
</dbReference>
<protein>
    <recommendedName>
        <fullName evidence="3">DNA topoisomerase (ATP-hydrolyzing)</fullName>
        <ecNumber evidence="3">5.6.2.2</ecNumber>
    </recommendedName>
</protein>
<comment type="catalytic activity">
    <reaction evidence="1">
        <text>ATP-dependent breakage, passage and rejoining of double-stranded DNA.</text>
        <dbReference type="EC" id="5.6.2.2"/>
    </reaction>
</comment>
<dbReference type="GO" id="GO:0005524">
    <property type="term" value="F:ATP binding"/>
    <property type="evidence" value="ECO:0007669"/>
    <property type="project" value="UniProtKB-KW"/>
</dbReference>
<dbReference type="InterPro" id="IPR001241">
    <property type="entry name" value="Topo_IIA"/>
</dbReference>
<dbReference type="GO" id="GO:0006265">
    <property type="term" value="P:DNA topological change"/>
    <property type="evidence" value="ECO:0007669"/>
    <property type="project" value="InterPro"/>
</dbReference>
<keyword evidence="8" id="KW-0799">Topoisomerase</keyword>
<dbReference type="InterPro" id="IPR018522">
    <property type="entry name" value="TopoIIA_CS"/>
</dbReference>
<dbReference type="InterPro" id="IPR013760">
    <property type="entry name" value="Topo_IIA-like_dom_sf"/>
</dbReference>
<dbReference type="EC" id="5.6.2.2" evidence="3"/>
<evidence type="ECO:0000313" key="14">
    <source>
        <dbReference type="Proteomes" id="UP000288102"/>
    </source>
</evidence>
<evidence type="ECO:0000256" key="5">
    <source>
        <dbReference type="ARBA" id="ARBA00022741"/>
    </source>
</evidence>
<keyword evidence="10 13" id="KW-0413">Isomerase</keyword>
<dbReference type="SMART" id="SM00433">
    <property type="entry name" value="TOP2c"/>
    <property type="match status" value="1"/>
</dbReference>
<evidence type="ECO:0000256" key="8">
    <source>
        <dbReference type="ARBA" id="ARBA00023029"/>
    </source>
</evidence>
<dbReference type="Gene3D" id="3.30.565.10">
    <property type="entry name" value="Histidine kinase-like ATPase, C-terminal domain"/>
    <property type="match status" value="1"/>
</dbReference>
<keyword evidence="7" id="KW-0460">Magnesium</keyword>
<keyword evidence="4" id="KW-0479">Metal-binding</keyword>
<dbReference type="InterPro" id="IPR036890">
    <property type="entry name" value="HATPase_C_sf"/>
</dbReference>
<evidence type="ECO:0000256" key="10">
    <source>
        <dbReference type="ARBA" id="ARBA00023235"/>
    </source>
</evidence>
<evidence type="ECO:0000256" key="3">
    <source>
        <dbReference type="ARBA" id="ARBA00012895"/>
    </source>
</evidence>
<dbReference type="Gene3D" id="3.30.230.10">
    <property type="match status" value="1"/>
</dbReference>
<evidence type="ECO:0000313" key="13">
    <source>
        <dbReference type="EMBL" id="RUT71879.1"/>
    </source>
</evidence>
<dbReference type="SUPFAM" id="SSF56719">
    <property type="entry name" value="Type II DNA topoisomerase"/>
    <property type="match status" value="1"/>
</dbReference>
<name>A0A434ABT4_9FLAO</name>
<keyword evidence="14" id="KW-1185">Reference proteome</keyword>
<dbReference type="PRINTS" id="PR00418">
    <property type="entry name" value="TPI2FAMILY"/>
</dbReference>
<keyword evidence="6" id="KW-0067">ATP-binding</keyword>
<feature type="domain" description="Toprim" evidence="12">
    <location>
        <begin position="412"/>
        <end position="518"/>
    </location>
</feature>
<dbReference type="Proteomes" id="UP000288102">
    <property type="component" value="Unassembled WGS sequence"/>
</dbReference>
<dbReference type="Pfam" id="PF01751">
    <property type="entry name" value="Toprim"/>
    <property type="match status" value="1"/>
</dbReference>
<keyword evidence="5" id="KW-0547">Nucleotide-binding</keyword>
<evidence type="ECO:0000256" key="7">
    <source>
        <dbReference type="ARBA" id="ARBA00022842"/>
    </source>
</evidence>
<dbReference type="FunFam" id="3.40.50.670:FF:000006">
    <property type="entry name" value="DNA topoisomerase (ATP-hydrolyzing)"/>
    <property type="match status" value="1"/>
</dbReference>
<dbReference type="PRINTS" id="PR01159">
    <property type="entry name" value="DNAGYRASEB"/>
</dbReference>
<dbReference type="InterPro" id="IPR013759">
    <property type="entry name" value="Topo_IIA_B_C"/>
</dbReference>
<dbReference type="InterPro" id="IPR006171">
    <property type="entry name" value="TOPRIM_dom"/>
</dbReference>
<dbReference type="FunFam" id="3.30.565.10:FF:000063">
    <property type="entry name" value="DNA topoisomerase (ATP-hydrolyzing)"/>
    <property type="match status" value="1"/>
</dbReference>
<keyword evidence="9" id="KW-0238">DNA-binding</keyword>
<dbReference type="EMBL" id="QWDM01000002">
    <property type="protein sequence ID" value="RUT71879.1"/>
    <property type="molecule type" value="Genomic_DNA"/>
</dbReference>
<sequence length="623" mass="70968">MLEQNQYTEDNIRSLDWKEHIRMRPGMYIGKLGDGSSPDDGIYILLKEVLDNCIDEFVMGSGKTIEVTIKDKTVSVRDYGRGIPLGKVVDVVSKMNTGGKYDSKAFQKSVGLNGVGTKAVNALSNYFRVESVRDDKQKGAEFSAGNLVLEEDIIDTTKRKGTKVTFTPDETIFKNYKFRMEYVIKMVKNYCYLNNGLTIIFNGEKYISENGLRDLLEETISAEDLEYPIIHLKDHDIEIALTHSKTQYSEEYHSFVNGQNTTQGGTHLAAYREAIVKTIREFYNKNFEASDVRKSIVSAISIKVMEPVFESQTKTKLGSTDMGSDDGTPAVSVRTFVNDFVKNKLDNYLHKNPPTAEALLRKILQAERERKELSGIRKLATDRAKKANLHNKKLRDCRAHLPDTKNPRNLESTLFITEGDSASGSITKSRDVNTQAVFSLRGKPLNSYGMTKKIVYENEEFNLLQAALDIEDGLEKLRYNNIVIATDADVDGMHIRLLLITFFLQFFPELIKEGHLYILQTPLFRVRNKKETIYCYSDEERRDAIEKLKPKPEITRFKGLGEISPDEFKNFIGETIRLDPIMMDKNTSIEQLLSFYMGKNTPDRQDFIIKNLKVELDAVEAEV</sequence>
<dbReference type="OrthoDB" id="9802808at2"/>
<dbReference type="Pfam" id="PF02518">
    <property type="entry name" value="HATPase_c"/>
    <property type="match status" value="1"/>
</dbReference>